<dbReference type="Proteomes" id="UP000237271">
    <property type="component" value="Unassembled WGS sequence"/>
</dbReference>
<comment type="caution">
    <text evidence="1">The sequence shown here is derived from an EMBL/GenBank/DDBJ whole genome shotgun (WGS) entry which is preliminary data.</text>
</comment>
<sequence>MTSIRETLTKLLSDLFKDKLSGDLLWVSALDPRSEDLMSNTMPPDLQGSGVTNPTCDRVIL</sequence>
<reference evidence="1 2" key="1">
    <citation type="journal article" date="2017" name="Genome Biol. Evol.">
        <title>Phytophthora megakarya and P. palmivora, closely related causal agents of cacao black pod rot, underwent increases in genome sizes and gene numbers by different mechanisms.</title>
        <authorList>
            <person name="Ali S.S."/>
            <person name="Shao J."/>
            <person name="Lary D.J."/>
            <person name="Kronmiller B."/>
            <person name="Shen D."/>
            <person name="Strem M.D."/>
            <person name="Amoako-Attah I."/>
            <person name="Akrofi A.Y."/>
            <person name="Begoude B.A."/>
            <person name="Ten Hoopen G.M."/>
            <person name="Coulibaly K."/>
            <person name="Kebe B.I."/>
            <person name="Melnick R.L."/>
            <person name="Guiltinan M.J."/>
            <person name="Tyler B.M."/>
            <person name="Meinhardt L.W."/>
            <person name="Bailey B.A."/>
        </authorList>
    </citation>
    <scope>NUCLEOTIDE SEQUENCE [LARGE SCALE GENOMIC DNA]</scope>
    <source>
        <strain evidence="2">sbr112.9</strain>
    </source>
</reference>
<name>A0A2P4YG25_9STRA</name>
<evidence type="ECO:0000313" key="1">
    <source>
        <dbReference type="EMBL" id="POM76741.1"/>
    </source>
</evidence>
<accession>A0A2P4YG25</accession>
<evidence type="ECO:0000313" key="2">
    <source>
        <dbReference type="Proteomes" id="UP000237271"/>
    </source>
</evidence>
<organism evidence="1 2">
    <name type="scientific">Phytophthora palmivora</name>
    <dbReference type="NCBI Taxonomy" id="4796"/>
    <lineage>
        <taxon>Eukaryota</taxon>
        <taxon>Sar</taxon>
        <taxon>Stramenopiles</taxon>
        <taxon>Oomycota</taxon>
        <taxon>Peronosporomycetes</taxon>
        <taxon>Peronosporales</taxon>
        <taxon>Peronosporaceae</taxon>
        <taxon>Phytophthora</taxon>
    </lineage>
</organism>
<keyword evidence="2" id="KW-1185">Reference proteome</keyword>
<protein>
    <submittedName>
        <fullName evidence="1">Uncharacterized protein</fullName>
    </submittedName>
</protein>
<proteinExistence type="predicted"/>
<gene>
    <name evidence="1" type="ORF">PHPALM_5998</name>
</gene>
<dbReference type="EMBL" id="NCKW01003397">
    <property type="protein sequence ID" value="POM76741.1"/>
    <property type="molecule type" value="Genomic_DNA"/>
</dbReference>
<dbReference type="AlphaFoldDB" id="A0A2P4YG25"/>